<feature type="signal peptide" evidence="2">
    <location>
        <begin position="1"/>
        <end position="17"/>
    </location>
</feature>
<dbReference type="AlphaFoldDB" id="A0A1I4YGE7"/>
<keyword evidence="2" id="KW-0732">Signal</keyword>
<sequence length="86" mass="9139">MRYLFGALFLASCTMLAPSPTQDQSVGQPPLVIHSLPQESEAEVRKPKPKPAPGTVSEISSCAALDAGDLKETIKAKLDCITENAK</sequence>
<keyword evidence="4" id="KW-1185">Reference proteome</keyword>
<proteinExistence type="predicted"/>
<name>A0A1I4YGE7_9PROT</name>
<evidence type="ECO:0000313" key="4">
    <source>
        <dbReference type="Proteomes" id="UP000183107"/>
    </source>
</evidence>
<dbReference type="EMBL" id="FOVJ01000001">
    <property type="protein sequence ID" value="SFN37121.1"/>
    <property type="molecule type" value="Genomic_DNA"/>
</dbReference>
<dbReference type="Proteomes" id="UP000183107">
    <property type="component" value="Unassembled WGS sequence"/>
</dbReference>
<evidence type="ECO:0000256" key="2">
    <source>
        <dbReference type="SAM" id="SignalP"/>
    </source>
</evidence>
<accession>A0A1I4YGE7</accession>
<evidence type="ECO:0000256" key="1">
    <source>
        <dbReference type="SAM" id="MobiDB-lite"/>
    </source>
</evidence>
<dbReference type="OrthoDB" id="8565174at2"/>
<evidence type="ECO:0000313" key="3">
    <source>
        <dbReference type="EMBL" id="SFN37121.1"/>
    </source>
</evidence>
<protein>
    <submittedName>
        <fullName evidence="3">Uncharacterized protein</fullName>
    </submittedName>
</protein>
<organism evidence="3 4">
    <name type="scientific">Nitrosospira briensis</name>
    <dbReference type="NCBI Taxonomy" id="35799"/>
    <lineage>
        <taxon>Bacteria</taxon>
        <taxon>Pseudomonadati</taxon>
        <taxon>Pseudomonadota</taxon>
        <taxon>Betaproteobacteria</taxon>
        <taxon>Nitrosomonadales</taxon>
        <taxon>Nitrosomonadaceae</taxon>
        <taxon>Nitrosospira</taxon>
    </lineage>
</organism>
<feature type="region of interest" description="Disordered" evidence="1">
    <location>
        <begin position="37"/>
        <end position="57"/>
    </location>
</feature>
<gene>
    <name evidence="3" type="ORF">SAMN05216386_0689</name>
</gene>
<feature type="chain" id="PRO_5010304206" evidence="2">
    <location>
        <begin position="18"/>
        <end position="86"/>
    </location>
</feature>
<reference evidence="4" key="1">
    <citation type="submission" date="2016-10" db="EMBL/GenBank/DDBJ databases">
        <authorList>
            <person name="Varghese N."/>
        </authorList>
    </citation>
    <scope>NUCLEOTIDE SEQUENCE [LARGE SCALE GENOMIC DNA]</scope>
    <source>
        <strain evidence="4">Nsp8</strain>
    </source>
</reference>
<dbReference type="RefSeq" id="WP_074794629.1">
    <property type="nucleotide sequence ID" value="NZ_FOVJ01000001.1"/>
</dbReference>